<evidence type="ECO:0000256" key="4">
    <source>
        <dbReference type="ARBA" id="ARBA00022771"/>
    </source>
</evidence>
<dbReference type="GO" id="GO:0005634">
    <property type="term" value="C:nucleus"/>
    <property type="evidence" value="ECO:0007669"/>
    <property type="project" value="TreeGrafter"/>
</dbReference>
<dbReference type="Pfam" id="PF13445">
    <property type="entry name" value="zf-RING_UBOX"/>
    <property type="match status" value="1"/>
</dbReference>
<dbReference type="InterPro" id="IPR027370">
    <property type="entry name" value="Znf-RING_euk"/>
</dbReference>
<keyword evidence="2" id="KW-0963">Cytoplasm</keyword>
<evidence type="ECO:0000256" key="6">
    <source>
        <dbReference type="PROSITE-ProRule" id="PRU01215"/>
    </source>
</evidence>
<evidence type="ECO:0000256" key="3">
    <source>
        <dbReference type="ARBA" id="ARBA00022723"/>
    </source>
</evidence>
<dbReference type="AlphaFoldDB" id="A0A8S3JUU1"/>
<name>A0A8S3JUU1_9BILA</name>
<dbReference type="InterPro" id="IPR045098">
    <property type="entry name" value="Fyv10_fam"/>
</dbReference>
<keyword evidence="5" id="KW-0862">Zinc</keyword>
<gene>
    <name evidence="8" type="ORF">BYL167_LOCUS36955</name>
    <name evidence="9" type="ORF">GIL414_LOCUS85060</name>
</gene>
<dbReference type="SUPFAM" id="SSF57850">
    <property type="entry name" value="RING/U-box"/>
    <property type="match status" value="1"/>
</dbReference>
<dbReference type="EMBL" id="CAJOBH010082116">
    <property type="protein sequence ID" value="CAF4522100.1"/>
    <property type="molecule type" value="Genomic_DNA"/>
</dbReference>
<keyword evidence="3" id="KW-0479">Metal-binding</keyword>
<dbReference type="EMBL" id="CAJOBJ010368804">
    <property type="protein sequence ID" value="CAF5222416.1"/>
    <property type="molecule type" value="Genomic_DNA"/>
</dbReference>
<protein>
    <recommendedName>
        <fullName evidence="7">RING-Gid-type domain-containing protein</fullName>
    </recommendedName>
</protein>
<proteinExistence type="predicted"/>
<evidence type="ECO:0000256" key="2">
    <source>
        <dbReference type="ARBA" id="ARBA00022490"/>
    </source>
</evidence>
<dbReference type="Gene3D" id="3.30.40.10">
    <property type="entry name" value="Zinc/RING finger domain, C3HC4 (zinc finger)"/>
    <property type="match status" value="1"/>
</dbReference>
<dbReference type="GO" id="GO:0034657">
    <property type="term" value="C:GID complex"/>
    <property type="evidence" value="ECO:0007669"/>
    <property type="project" value="TreeGrafter"/>
</dbReference>
<dbReference type="Proteomes" id="UP000681720">
    <property type="component" value="Unassembled WGS sequence"/>
</dbReference>
<keyword evidence="4 6" id="KW-0863">Zinc-finger</keyword>
<comment type="subcellular location">
    <subcellularLocation>
        <location evidence="1">Cytoplasm</location>
    </subcellularLocation>
</comment>
<dbReference type="GO" id="GO:0043161">
    <property type="term" value="P:proteasome-mediated ubiquitin-dependent protein catabolic process"/>
    <property type="evidence" value="ECO:0007669"/>
    <property type="project" value="InterPro"/>
</dbReference>
<dbReference type="PANTHER" id="PTHR12170:SF3">
    <property type="entry name" value="GH10162P"/>
    <property type="match status" value="1"/>
</dbReference>
<dbReference type="InterPro" id="IPR013083">
    <property type="entry name" value="Znf_RING/FYVE/PHD"/>
</dbReference>
<dbReference type="GO" id="GO:0005737">
    <property type="term" value="C:cytoplasm"/>
    <property type="evidence" value="ECO:0007669"/>
    <property type="project" value="UniProtKB-SubCell"/>
</dbReference>
<evidence type="ECO:0000256" key="1">
    <source>
        <dbReference type="ARBA" id="ARBA00004496"/>
    </source>
</evidence>
<sequence>MQNTQVCHILSKDELPIEVDVGQEHRYHSVFACPILRQQTTDQNPPMKLVCGHVISKDALNKLSIQNKLKCPYCPLEQSPSDARQLFF</sequence>
<comment type="caution">
    <text evidence="9">The sequence shown here is derived from an EMBL/GenBank/DDBJ whole genome shotgun (WGS) entry which is preliminary data.</text>
</comment>
<organism evidence="9 10">
    <name type="scientific">Rotaria magnacalcarata</name>
    <dbReference type="NCBI Taxonomy" id="392030"/>
    <lineage>
        <taxon>Eukaryota</taxon>
        <taxon>Metazoa</taxon>
        <taxon>Spiralia</taxon>
        <taxon>Gnathifera</taxon>
        <taxon>Rotifera</taxon>
        <taxon>Eurotatoria</taxon>
        <taxon>Bdelloidea</taxon>
        <taxon>Philodinida</taxon>
        <taxon>Philodinidae</taxon>
        <taxon>Rotaria</taxon>
    </lineage>
</organism>
<evidence type="ECO:0000313" key="9">
    <source>
        <dbReference type="EMBL" id="CAF5222416.1"/>
    </source>
</evidence>
<dbReference type="PANTHER" id="PTHR12170">
    <property type="entry name" value="MACROPHAGE ERYTHROBLAST ATTACHER-RELATED"/>
    <property type="match status" value="1"/>
</dbReference>
<dbReference type="PROSITE" id="PS51867">
    <property type="entry name" value="ZF_RING_GID"/>
    <property type="match status" value="1"/>
</dbReference>
<dbReference type="FunFam" id="3.30.40.10:FF:000143">
    <property type="entry name" value="Regulator of gluconeogenesis Rmd5"/>
    <property type="match status" value="1"/>
</dbReference>
<dbReference type="GO" id="GO:0061630">
    <property type="term" value="F:ubiquitin protein ligase activity"/>
    <property type="evidence" value="ECO:0007669"/>
    <property type="project" value="InterPro"/>
</dbReference>
<reference evidence="9" key="1">
    <citation type="submission" date="2021-02" db="EMBL/GenBank/DDBJ databases">
        <authorList>
            <person name="Nowell W R."/>
        </authorList>
    </citation>
    <scope>NUCLEOTIDE SEQUENCE</scope>
</reference>
<accession>A0A8S3JUU1</accession>
<evidence type="ECO:0000259" key="7">
    <source>
        <dbReference type="PROSITE" id="PS51867"/>
    </source>
</evidence>
<dbReference type="GO" id="GO:0008270">
    <property type="term" value="F:zinc ion binding"/>
    <property type="evidence" value="ECO:0007669"/>
    <property type="project" value="UniProtKB-KW"/>
</dbReference>
<evidence type="ECO:0000313" key="8">
    <source>
        <dbReference type="EMBL" id="CAF4522100.1"/>
    </source>
</evidence>
<dbReference type="InterPro" id="IPR044063">
    <property type="entry name" value="ZF_RING_GID"/>
</dbReference>
<feature type="zinc finger region" description="RING-Gid-type" evidence="6">
    <location>
        <begin position="33"/>
        <end position="74"/>
    </location>
</feature>
<evidence type="ECO:0000313" key="10">
    <source>
        <dbReference type="Proteomes" id="UP000681720"/>
    </source>
</evidence>
<dbReference type="Proteomes" id="UP000681967">
    <property type="component" value="Unassembled WGS sequence"/>
</dbReference>
<feature type="domain" description="RING-Gid-type" evidence="7">
    <location>
        <begin position="33"/>
        <end position="74"/>
    </location>
</feature>
<evidence type="ECO:0000256" key="5">
    <source>
        <dbReference type="ARBA" id="ARBA00022833"/>
    </source>
</evidence>